<evidence type="ECO:0000313" key="3">
    <source>
        <dbReference type="EMBL" id="WRL48506.1"/>
    </source>
</evidence>
<protein>
    <submittedName>
        <fullName evidence="3">Aldehyde dehydrogenase family protein</fullName>
    </submittedName>
</protein>
<feature type="domain" description="Aldehyde dehydrogenase" evidence="2">
    <location>
        <begin position="10"/>
        <end position="120"/>
    </location>
</feature>
<dbReference type="PANTHER" id="PTHR11699">
    <property type="entry name" value="ALDEHYDE DEHYDROGENASE-RELATED"/>
    <property type="match status" value="1"/>
</dbReference>
<evidence type="ECO:0000256" key="1">
    <source>
        <dbReference type="ARBA" id="ARBA00023002"/>
    </source>
</evidence>
<evidence type="ECO:0000259" key="2">
    <source>
        <dbReference type="Pfam" id="PF00171"/>
    </source>
</evidence>
<proteinExistence type="predicted"/>
<dbReference type="Gene3D" id="3.40.605.10">
    <property type="entry name" value="Aldehyde Dehydrogenase, Chain A, domain 1"/>
    <property type="match status" value="1"/>
</dbReference>
<dbReference type="Gene3D" id="3.40.309.10">
    <property type="entry name" value="Aldehyde Dehydrogenase, Chain A, domain 2"/>
    <property type="match status" value="1"/>
</dbReference>
<dbReference type="InterPro" id="IPR015590">
    <property type="entry name" value="Aldehyde_DH_dom"/>
</dbReference>
<evidence type="ECO:0000313" key="4">
    <source>
        <dbReference type="Proteomes" id="UP001626593"/>
    </source>
</evidence>
<sequence length="142" mass="15694">MRPIRLAVTIASTIVDDVPEDAEIAREEIFGPVLAMIPFDREEEATAIANDTCYGLTASLWSDDFSTAHRMFKAIHAGTVSVGCFSEGNITTPFGGYKQSGFGGRDKSVYAHEHYIELKTTRKSAASRPSRFKRCRNSRRSA</sequence>
<organism evidence="3 4">
    <name type="scientific">Aromatoleum evansii</name>
    <name type="common">Azoarcus evansii</name>
    <dbReference type="NCBI Taxonomy" id="59406"/>
    <lineage>
        <taxon>Bacteria</taxon>
        <taxon>Pseudomonadati</taxon>
        <taxon>Pseudomonadota</taxon>
        <taxon>Betaproteobacteria</taxon>
        <taxon>Rhodocyclales</taxon>
        <taxon>Rhodocyclaceae</taxon>
        <taxon>Aromatoleum</taxon>
    </lineage>
</organism>
<accession>A0ABZ1AV33</accession>
<reference evidence="3 4" key="1">
    <citation type="submission" date="2023-12" db="EMBL/GenBank/DDBJ databases">
        <title>A. evansii MAY27, complete genome.</title>
        <authorList>
            <person name="Wang Y."/>
        </authorList>
    </citation>
    <scope>NUCLEOTIDE SEQUENCE [LARGE SCALE GENOMIC DNA]</scope>
    <source>
        <strain evidence="3 4">MAY27</strain>
    </source>
</reference>
<dbReference type="InterPro" id="IPR016163">
    <property type="entry name" value="Ald_DH_C"/>
</dbReference>
<gene>
    <name evidence="3" type="ORF">U5817_10770</name>
</gene>
<dbReference type="EMBL" id="CP141259">
    <property type="protein sequence ID" value="WRL48506.1"/>
    <property type="molecule type" value="Genomic_DNA"/>
</dbReference>
<dbReference type="InterPro" id="IPR016162">
    <property type="entry name" value="Ald_DH_N"/>
</dbReference>
<keyword evidence="4" id="KW-1185">Reference proteome</keyword>
<dbReference type="Proteomes" id="UP001626593">
    <property type="component" value="Chromosome"/>
</dbReference>
<dbReference type="RefSeq" id="WP_407280732.1">
    <property type="nucleotide sequence ID" value="NZ_CP141259.1"/>
</dbReference>
<dbReference type="SUPFAM" id="SSF53720">
    <property type="entry name" value="ALDH-like"/>
    <property type="match status" value="1"/>
</dbReference>
<dbReference type="InterPro" id="IPR016161">
    <property type="entry name" value="Ald_DH/histidinol_DH"/>
</dbReference>
<dbReference type="Pfam" id="PF00171">
    <property type="entry name" value="Aldedh"/>
    <property type="match status" value="1"/>
</dbReference>
<keyword evidence="1" id="KW-0560">Oxidoreductase</keyword>
<name>A0ABZ1AV33_AROEV</name>